<keyword evidence="4" id="KW-0808">Transferase</keyword>
<reference evidence="7 8" key="1">
    <citation type="submission" date="2016-11" db="EMBL/GenBank/DDBJ databases">
        <title>Complete genome sequence of Streptomyces niveus SCSIO 3406.</title>
        <authorList>
            <person name="Zhu Q."/>
            <person name="Cheng W."/>
            <person name="Song Y."/>
            <person name="Li Q."/>
            <person name="Ju J."/>
        </authorList>
    </citation>
    <scope>NUCLEOTIDE SEQUENCE [LARGE SCALE GENOMIC DNA]</scope>
    <source>
        <strain evidence="7 8">SCSIO 3406</strain>
    </source>
</reference>
<feature type="domain" description="Aminotransferase class I/classII large" evidence="6">
    <location>
        <begin position="20"/>
        <end position="294"/>
    </location>
</feature>
<keyword evidence="5" id="KW-0663">Pyridoxal phosphate</keyword>
<dbReference type="Gene3D" id="3.90.1150.10">
    <property type="entry name" value="Aspartate Aminotransferase, domain 1"/>
    <property type="match status" value="1"/>
</dbReference>
<sequence length="464" mass="50808">MISLAHGEGIRRPHPSVVASGVAALLDSKNHSLDNYLYLRRADAFEDTLIELFKSQGIPGEIAANLGVDSGVTRLFFGFFHAVAEPGDVFLTAQSYYQGINMWCDLAKVQLESVETASEQDHKLTRAALERWYERYVYTGRVRKPRGIILFNPSYTGALYDADELAALGEFAVEQDLVVLEDAIFWRTEFPGNRSVRLASLPGMADRVVTVDGGSKAYGLANIRIGWACGPSQIMDRINYHTMVSSMTVTSQAKTMALAALRAPAEYLEGNALECMARAALVTELVESVNEQVSFAVGFSPHVPFFRVAHQPKAGHSILLDGNGMRGLSLPDGNLIHDSTDVTRYFLREGKVCFSPAISNGFTDCTLRVSYGCLGSEHTYAHPHRAETKAAARAVLRHADPLASETQLDHRLRQADIDLDWSCPDGTNDGFAAGRSLIREAFLHRIAPAAVRLALSNKEALHAP</sequence>
<dbReference type="Gene3D" id="3.40.640.10">
    <property type="entry name" value="Type I PLP-dependent aspartate aminotransferase-like (Major domain)"/>
    <property type="match status" value="1"/>
</dbReference>
<gene>
    <name evidence="7" type="ORF">BBN63_00195</name>
</gene>
<dbReference type="AlphaFoldDB" id="A0A1U9QKY4"/>
<dbReference type="EMBL" id="CP018047">
    <property type="protein sequence ID" value="AQU64922.1"/>
    <property type="molecule type" value="Genomic_DNA"/>
</dbReference>
<dbReference type="PANTHER" id="PTHR46383">
    <property type="entry name" value="ASPARTATE AMINOTRANSFERASE"/>
    <property type="match status" value="1"/>
</dbReference>
<name>A0A1U9QKY4_STRNV</name>
<evidence type="ECO:0000313" key="8">
    <source>
        <dbReference type="Proteomes" id="UP000189677"/>
    </source>
</evidence>
<dbReference type="InterPro" id="IPR050596">
    <property type="entry name" value="AspAT/PAT-like"/>
</dbReference>
<evidence type="ECO:0000259" key="6">
    <source>
        <dbReference type="Pfam" id="PF00155"/>
    </source>
</evidence>
<evidence type="ECO:0000256" key="4">
    <source>
        <dbReference type="ARBA" id="ARBA00022679"/>
    </source>
</evidence>
<dbReference type="KEGG" id="snw:BBN63_00195"/>
<organism evidence="7 8">
    <name type="scientific">Streptomyces niveus</name>
    <name type="common">Streptomyces spheroides</name>
    <dbReference type="NCBI Taxonomy" id="193462"/>
    <lineage>
        <taxon>Bacteria</taxon>
        <taxon>Bacillati</taxon>
        <taxon>Actinomycetota</taxon>
        <taxon>Actinomycetes</taxon>
        <taxon>Kitasatosporales</taxon>
        <taxon>Streptomycetaceae</taxon>
        <taxon>Streptomyces</taxon>
    </lineage>
</organism>
<dbReference type="SUPFAM" id="SSF53383">
    <property type="entry name" value="PLP-dependent transferases"/>
    <property type="match status" value="1"/>
</dbReference>
<comment type="similarity">
    <text evidence="2">Belongs to the class-I pyridoxal-phosphate-dependent aminotransferase family.</text>
</comment>
<evidence type="ECO:0000256" key="3">
    <source>
        <dbReference type="ARBA" id="ARBA00022576"/>
    </source>
</evidence>
<dbReference type="InterPro" id="IPR015424">
    <property type="entry name" value="PyrdxlP-dep_Trfase"/>
</dbReference>
<accession>A0A1U9QKY4</accession>
<evidence type="ECO:0000256" key="1">
    <source>
        <dbReference type="ARBA" id="ARBA00001933"/>
    </source>
</evidence>
<evidence type="ECO:0000256" key="2">
    <source>
        <dbReference type="ARBA" id="ARBA00007441"/>
    </source>
</evidence>
<evidence type="ECO:0000256" key="5">
    <source>
        <dbReference type="ARBA" id="ARBA00022898"/>
    </source>
</evidence>
<keyword evidence="8" id="KW-1185">Reference proteome</keyword>
<dbReference type="GO" id="GO:0008483">
    <property type="term" value="F:transaminase activity"/>
    <property type="evidence" value="ECO:0007669"/>
    <property type="project" value="UniProtKB-KW"/>
</dbReference>
<dbReference type="GO" id="GO:0030170">
    <property type="term" value="F:pyridoxal phosphate binding"/>
    <property type="evidence" value="ECO:0007669"/>
    <property type="project" value="InterPro"/>
</dbReference>
<protein>
    <recommendedName>
        <fullName evidence="6">Aminotransferase class I/classII large domain-containing protein</fullName>
    </recommendedName>
</protein>
<dbReference type="GO" id="GO:0006520">
    <property type="term" value="P:amino acid metabolic process"/>
    <property type="evidence" value="ECO:0007669"/>
    <property type="project" value="InterPro"/>
</dbReference>
<dbReference type="CDD" id="cd00609">
    <property type="entry name" value="AAT_like"/>
    <property type="match status" value="1"/>
</dbReference>
<dbReference type="Proteomes" id="UP000189677">
    <property type="component" value="Chromosome"/>
</dbReference>
<proteinExistence type="inferred from homology"/>
<evidence type="ECO:0000313" key="7">
    <source>
        <dbReference type="EMBL" id="AQU64922.1"/>
    </source>
</evidence>
<dbReference type="Pfam" id="PF00155">
    <property type="entry name" value="Aminotran_1_2"/>
    <property type="match status" value="1"/>
</dbReference>
<dbReference type="InterPro" id="IPR015421">
    <property type="entry name" value="PyrdxlP-dep_Trfase_major"/>
</dbReference>
<dbReference type="InterPro" id="IPR004839">
    <property type="entry name" value="Aminotransferase_I/II_large"/>
</dbReference>
<comment type="cofactor">
    <cofactor evidence="1">
        <name>pyridoxal 5'-phosphate</name>
        <dbReference type="ChEBI" id="CHEBI:597326"/>
    </cofactor>
</comment>
<dbReference type="InterPro" id="IPR015422">
    <property type="entry name" value="PyrdxlP-dep_Trfase_small"/>
</dbReference>
<keyword evidence="3" id="KW-0032">Aminotransferase</keyword>